<reference evidence="1" key="1">
    <citation type="submission" date="2020-08" db="EMBL/GenBank/DDBJ databases">
        <title>Multicomponent nature underlies the extraordinary mechanical properties of spider dragline silk.</title>
        <authorList>
            <person name="Kono N."/>
            <person name="Nakamura H."/>
            <person name="Mori M."/>
            <person name="Yoshida Y."/>
            <person name="Ohtoshi R."/>
            <person name="Malay A.D."/>
            <person name="Moran D.A.P."/>
            <person name="Tomita M."/>
            <person name="Numata K."/>
            <person name="Arakawa K."/>
        </authorList>
    </citation>
    <scope>NUCLEOTIDE SEQUENCE</scope>
</reference>
<gene>
    <name evidence="1" type="ORF">TNIN_370601</name>
</gene>
<dbReference type="EMBL" id="BMAV01014431">
    <property type="protein sequence ID" value="GFY62817.1"/>
    <property type="molecule type" value="Genomic_DNA"/>
</dbReference>
<protein>
    <submittedName>
        <fullName evidence="1">Uncharacterized protein</fullName>
    </submittedName>
</protein>
<dbReference type="Proteomes" id="UP000886998">
    <property type="component" value="Unassembled WGS sequence"/>
</dbReference>
<sequence>DFGDWGLGGWLQPRMPTG</sequence>
<proteinExistence type="predicted"/>
<evidence type="ECO:0000313" key="1">
    <source>
        <dbReference type="EMBL" id="GFY62817.1"/>
    </source>
</evidence>
<feature type="non-terminal residue" evidence="1">
    <location>
        <position position="1"/>
    </location>
</feature>
<keyword evidence="2" id="KW-1185">Reference proteome</keyword>
<comment type="caution">
    <text evidence="1">The sequence shown here is derived from an EMBL/GenBank/DDBJ whole genome shotgun (WGS) entry which is preliminary data.</text>
</comment>
<evidence type="ECO:0000313" key="2">
    <source>
        <dbReference type="Proteomes" id="UP000886998"/>
    </source>
</evidence>
<organism evidence="1 2">
    <name type="scientific">Trichonephila inaurata madagascariensis</name>
    <dbReference type="NCBI Taxonomy" id="2747483"/>
    <lineage>
        <taxon>Eukaryota</taxon>
        <taxon>Metazoa</taxon>
        <taxon>Ecdysozoa</taxon>
        <taxon>Arthropoda</taxon>
        <taxon>Chelicerata</taxon>
        <taxon>Arachnida</taxon>
        <taxon>Araneae</taxon>
        <taxon>Araneomorphae</taxon>
        <taxon>Entelegynae</taxon>
        <taxon>Araneoidea</taxon>
        <taxon>Nephilidae</taxon>
        <taxon>Trichonephila</taxon>
        <taxon>Trichonephila inaurata</taxon>
    </lineage>
</organism>
<dbReference type="AlphaFoldDB" id="A0A8X6Y031"/>
<accession>A0A8X6Y031</accession>
<name>A0A8X6Y031_9ARAC</name>